<dbReference type="InterPro" id="IPR011842">
    <property type="entry name" value="PQQ_synth_PqqB"/>
</dbReference>
<evidence type="ECO:0000256" key="1">
    <source>
        <dbReference type="ARBA" id="ARBA00004886"/>
    </source>
</evidence>
<comment type="caution">
    <text evidence="8">The sequence shown here is derived from an EMBL/GenBank/DDBJ whole genome shotgun (WGS) entry which is preliminary data.</text>
</comment>
<evidence type="ECO:0000313" key="9">
    <source>
        <dbReference type="Proteomes" id="UP001201463"/>
    </source>
</evidence>
<dbReference type="SUPFAM" id="SSF56281">
    <property type="entry name" value="Metallo-hydrolase/oxidoreductase"/>
    <property type="match status" value="1"/>
</dbReference>
<evidence type="ECO:0000256" key="5">
    <source>
        <dbReference type="ARBA" id="ARBA00022905"/>
    </source>
</evidence>
<evidence type="ECO:0000256" key="2">
    <source>
        <dbReference type="ARBA" id="ARBA00008481"/>
    </source>
</evidence>
<evidence type="ECO:0000259" key="7">
    <source>
        <dbReference type="Pfam" id="PF12706"/>
    </source>
</evidence>
<dbReference type="Gene3D" id="3.60.15.10">
    <property type="entry name" value="Ribonuclease Z/Hydroxyacylglutathione hydrolase-like"/>
    <property type="match status" value="1"/>
</dbReference>
<keyword evidence="9" id="KW-1185">Reference proteome</keyword>
<reference evidence="8 9" key="1">
    <citation type="submission" date="2021-12" db="EMBL/GenBank/DDBJ databases">
        <title>Genome seq of p7.</title>
        <authorList>
            <person name="Seo T."/>
        </authorList>
    </citation>
    <scope>NUCLEOTIDE SEQUENCE [LARGE SCALE GENOMIC DNA]</scope>
    <source>
        <strain evidence="8 9">P7</strain>
    </source>
</reference>
<dbReference type="PANTHER" id="PTHR42663">
    <property type="entry name" value="HYDROLASE C777.06C-RELATED-RELATED"/>
    <property type="match status" value="1"/>
</dbReference>
<name>A0ABS8XKG8_9BURK</name>
<comment type="similarity">
    <text evidence="2 6">Belongs to the PqqB family.</text>
</comment>
<dbReference type="InterPro" id="IPR001279">
    <property type="entry name" value="Metallo-B-lactamas"/>
</dbReference>
<dbReference type="Proteomes" id="UP001201463">
    <property type="component" value="Unassembled WGS sequence"/>
</dbReference>
<keyword evidence="5 6" id="KW-0884">PQQ biosynthesis</keyword>
<feature type="domain" description="Metallo-beta-lactamase" evidence="7">
    <location>
        <begin position="54"/>
        <end position="281"/>
    </location>
</feature>
<keyword evidence="4 6" id="KW-0813">Transport</keyword>
<dbReference type="InterPro" id="IPR036866">
    <property type="entry name" value="RibonucZ/Hydroxyglut_hydro"/>
</dbReference>
<evidence type="ECO:0000256" key="4">
    <source>
        <dbReference type="ARBA" id="ARBA00022448"/>
    </source>
</evidence>
<dbReference type="PANTHER" id="PTHR42663:SF7">
    <property type="entry name" value="COENZYME PQQ SYNTHESIS PROTEIN B"/>
    <property type="match status" value="1"/>
</dbReference>
<evidence type="ECO:0000256" key="6">
    <source>
        <dbReference type="HAMAP-Rule" id="MF_00653"/>
    </source>
</evidence>
<gene>
    <name evidence="6" type="primary">pqqB</name>
    <name evidence="8" type="ORF">LXT12_17600</name>
</gene>
<evidence type="ECO:0000313" key="8">
    <source>
        <dbReference type="EMBL" id="MCE4539069.1"/>
    </source>
</evidence>
<proteinExistence type="inferred from homology"/>
<comment type="pathway">
    <text evidence="1 6">Cofactor biosynthesis; pyrroloquinoline quinone biosynthesis.</text>
</comment>
<accession>A0ABS8XKG8</accession>
<comment type="function">
    <text evidence="6">May be involved in the transport of PQQ or its precursor to the periplasm.</text>
</comment>
<sequence length="314" mass="33959">MKLLVLGSGAGGGFPLWNCHCRLCSAWRRGDLDASARTQSSIAISQDGRPGEGWLLINASPDLPQQIRDTPALQPAHDGLPGDPPIRAVVLLDSRLHHVAGLLSLRESRELEVYATPLVFEDLTSELPLLHVLESYCRVRWRMLPIAGEARSASFEIPGFPALSFAALAVPARAPRHARLRGEAAGECIALQVRDLRSGRCLFLSPALASVGEDEMAWMQQADCVVVDGSFWSEHGMQEAGVGALSATDKGHLPQSRDGGRPGMIEVLQASGAPRKVLTHIHHSNPILDRGGWERRELAAQGIEVAHDGMEIEL</sequence>
<dbReference type="HAMAP" id="MF_00653">
    <property type="entry name" value="PQQ_syn_PqqB"/>
    <property type="match status" value="1"/>
</dbReference>
<evidence type="ECO:0000256" key="3">
    <source>
        <dbReference type="ARBA" id="ARBA00015084"/>
    </source>
</evidence>
<dbReference type="NCBIfam" id="TIGR02108">
    <property type="entry name" value="PQQ_syn_pqqB"/>
    <property type="match status" value="1"/>
</dbReference>
<dbReference type="EMBL" id="JAJTWT010000007">
    <property type="protein sequence ID" value="MCE4539069.1"/>
    <property type="molecule type" value="Genomic_DNA"/>
</dbReference>
<protein>
    <recommendedName>
        <fullName evidence="3 6">Coenzyme PQQ synthesis protein B</fullName>
    </recommendedName>
    <alternativeName>
        <fullName evidence="6">Pyrroloquinoline quinone biosynthesis protein B</fullName>
    </alternativeName>
</protein>
<dbReference type="Pfam" id="PF12706">
    <property type="entry name" value="Lactamase_B_2"/>
    <property type="match status" value="1"/>
</dbReference>
<organism evidence="8 9">
    <name type="scientific">Pelomonas caseinilytica</name>
    <dbReference type="NCBI Taxonomy" id="2906763"/>
    <lineage>
        <taxon>Bacteria</taxon>
        <taxon>Pseudomonadati</taxon>
        <taxon>Pseudomonadota</taxon>
        <taxon>Betaproteobacteria</taxon>
        <taxon>Burkholderiales</taxon>
        <taxon>Sphaerotilaceae</taxon>
        <taxon>Roseateles</taxon>
    </lineage>
</organism>
<dbReference type="RefSeq" id="WP_233393588.1">
    <property type="nucleotide sequence ID" value="NZ_JAJTWT010000007.1"/>
</dbReference>